<organism evidence="1 2">
    <name type="scientific">Dioscorea alata</name>
    <name type="common">Purple yam</name>
    <dbReference type="NCBI Taxonomy" id="55571"/>
    <lineage>
        <taxon>Eukaryota</taxon>
        <taxon>Viridiplantae</taxon>
        <taxon>Streptophyta</taxon>
        <taxon>Embryophyta</taxon>
        <taxon>Tracheophyta</taxon>
        <taxon>Spermatophyta</taxon>
        <taxon>Magnoliopsida</taxon>
        <taxon>Liliopsida</taxon>
        <taxon>Dioscoreales</taxon>
        <taxon>Dioscoreaceae</taxon>
        <taxon>Dioscorea</taxon>
    </lineage>
</organism>
<evidence type="ECO:0000313" key="1">
    <source>
        <dbReference type="EMBL" id="KAH7686805.1"/>
    </source>
</evidence>
<comment type="caution">
    <text evidence="1">The sequence shown here is derived from an EMBL/GenBank/DDBJ whole genome shotgun (WGS) entry which is preliminary data.</text>
</comment>
<dbReference type="EMBL" id="CM037014">
    <property type="protein sequence ID" value="KAH7686805.1"/>
    <property type="molecule type" value="Genomic_DNA"/>
</dbReference>
<sequence length="363" mass="41872">MSSHRRTHAQVSNKMAFPFSAKNREEEEEEEEEEKTYKKYDQFILTLPEYTIKHARSSAMQDLKYRQYRQYQSFWFTPDRMLPGIMAAQDHFIPRASDILICTPVKVGTTWLKALAFATLNRNDQPGKQSLLLSHNPHHCVLNLEFNLYGSNRMTDLTVGTSPRLLSTHIPCQLFPTSWLSSGCKFVYLCRNPKDTFISYWHFVNKIMKDVNYKVPLGDAFDAFLKGVHLAGPLWDHVFGFWNASLVNPDKVLFMKYEELKSDTAVHLKKLAEFMGCPFTEEEERDGVLEKILDMCSFESLRNLKVNNNGTATTDISLKFGNDAYFRKGEVGDWVNFLTPEMAERLDQAMQQKLNGSGLSFKP</sequence>
<keyword evidence="2" id="KW-1185">Reference proteome</keyword>
<keyword evidence="1" id="KW-0808">Transferase</keyword>
<gene>
    <name evidence="1" type="ORF">IHE45_04G129100</name>
</gene>
<proteinExistence type="predicted"/>
<name>A0ACB7WGC7_DIOAL</name>
<evidence type="ECO:0000313" key="2">
    <source>
        <dbReference type="Proteomes" id="UP000827976"/>
    </source>
</evidence>
<protein>
    <submittedName>
        <fullName evidence="1">Aryl sulfotransferase protein</fullName>
        <ecNumber evidence="1">2.8.2.24</ecNumber>
    </submittedName>
</protein>
<accession>A0ACB7WGC7</accession>
<dbReference type="EC" id="2.8.2.24" evidence="1"/>
<reference evidence="2" key="1">
    <citation type="journal article" date="2022" name="Nat. Commun.">
        <title>Chromosome evolution and the genetic basis of agronomically important traits in greater yam.</title>
        <authorList>
            <person name="Bredeson J.V."/>
            <person name="Lyons J.B."/>
            <person name="Oniyinde I.O."/>
            <person name="Okereke N.R."/>
            <person name="Kolade O."/>
            <person name="Nnabue I."/>
            <person name="Nwadili C.O."/>
            <person name="Hribova E."/>
            <person name="Parker M."/>
            <person name="Nwogha J."/>
            <person name="Shu S."/>
            <person name="Carlson J."/>
            <person name="Kariba R."/>
            <person name="Muthemba S."/>
            <person name="Knop K."/>
            <person name="Barton G.J."/>
            <person name="Sherwood A.V."/>
            <person name="Lopez-Montes A."/>
            <person name="Asiedu R."/>
            <person name="Jamnadass R."/>
            <person name="Muchugi A."/>
            <person name="Goodstein D."/>
            <person name="Egesi C.N."/>
            <person name="Featherston J."/>
            <person name="Asfaw A."/>
            <person name="Simpson G.G."/>
            <person name="Dolezel J."/>
            <person name="Hendre P.S."/>
            <person name="Van Deynze A."/>
            <person name="Kumar P.L."/>
            <person name="Obidiegwu J.E."/>
            <person name="Bhattacharjee R."/>
            <person name="Rokhsar D.S."/>
        </authorList>
    </citation>
    <scope>NUCLEOTIDE SEQUENCE [LARGE SCALE GENOMIC DNA]</scope>
    <source>
        <strain evidence="2">cv. TDa95/00328</strain>
    </source>
</reference>
<dbReference type="Proteomes" id="UP000827976">
    <property type="component" value="Chromosome 4"/>
</dbReference>